<sequence>MKSINDKTTRRYNADWREGTVKIRWIRRNVEPSAGGWRQGKEKEWKTWGKKGENTVSGMKRVRKNKKVATLLGKKRDKDSGKGKKGDGEGWVRKKGWSRVVVLEFDTVRDQRCLATFKDGGSQWRRVYLQRIYACEPPSPPSLSTPIGTRKKKKKGINERNSL</sequence>
<evidence type="ECO:0000256" key="1">
    <source>
        <dbReference type="SAM" id="MobiDB-lite"/>
    </source>
</evidence>
<reference evidence="2 3" key="1">
    <citation type="submission" date="2015-07" db="EMBL/GenBank/DDBJ databases">
        <title>The genome of Dufourea novaeangliae.</title>
        <authorList>
            <person name="Pan H."/>
            <person name="Kapheim K."/>
        </authorList>
    </citation>
    <scope>NUCLEOTIDE SEQUENCE [LARGE SCALE GENOMIC DNA]</scope>
    <source>
        <strain evidence="2">0120121106</strain>
        <tissue evidence="2">Whole body</tissue>
    </source>
</reference>
<feature type="compositionally biased region" description="Basic and acidic residues" evidence="1">
    <location>
        <begin position="74"/>
        <end position="91"/>
    </location>
</feature>
<dbReference type="EMBL" id="KQ435087">
    <property type="protein sequence ID" value="KZC14532.1"/>
    <property type="molecule type" value="Genomic_DNA"/>
</dbReference>
<gene>
    <name evidence="2" type="ORF">WN55_07262</name>
</gene>
<organism evidence="2 3">
    <name type="scientific">Dufourea novaeangliae</name>
    <name type="common">Sweat bee</name>
    <dbReference type="NCBI Taxonomy" id="178035"/>
    <lineage>
        <taxon>Eukaryota</taxon>
        <taxon>Metazoa</taxon>
        <taxon>Ecdysozoa</taxon>
        <taxon>Arthropoda</taxon>
        <taxon>Hexapoda</taxon>
        <taxon>Insecta</taxon>
        <taxon>Pterygota</taxon>
        <taxon>Neoptera</taxon>
        <taxon>Endopterygota</taxon>
        <taxon>Hymenoptera</taxon>
        <taxon>Apocrita</taxon>
        <taxon>Aculeata</taxon>
        <taxon>Apoidea</taxon>
        <taxon>Anthophila</taxon>
        <taxon>Halictidae</taxon>
        <taxon>Rophitinae</taxon>
        <taxon>Dufourea</taxon>
    </lineage>
</organism>
<feature type="region of interest" description="Disordered" evidence="1">
    <location>
        <begin position="136"/>
        <end position="163"/>
    </location>
</feature>
<name>A0A154PRK5_DUFNO</name>
<dbReference type="Proteomes" id="UP000076502">
    <property type="component" value="Unassembled WGS sequence"/>
</dbReference>
<accession>A0A154PRK5</accession>
<dbReference type="AlphaFoldDB" id="A0A154PRK5"/>
<feature type="region of interest" description="Disordered" evidence="1">
    <location>
        <begin position="70"/>
        <end position="91"/>
    </location>
</feature>
<proteinExistence type="predicted"/>
<evidence type="ECO:0000313" key="2">
    <source>
        <dbReference type="EMBL" id="KZC14532.1"/>
    </source>
</evidence>
<keyword evidence="3" id="KW-1185">Reference proteome</keyword>
<protein>
    <submittedName>
        <fullName evidence="2">Uncharacterized protein</fullName>
    </submittedName>
</protein>
<evidence type="ECO:0000313" key="3">
    <source>
        <dbReference type="Proteomes" id="UP000076502"/>
    </source>
</evidence>